<dbReference type="Pfam" id="PF00903">
    <property type="entry name" value="Glyoxalase"/>
    <property type="match status" value="1"/>
</dbReference>
<feature type="domain" description="VOC" evidence="1">
    <location>
        <begin position="14"/>
        <end position="126"/>
    </location>
</feature>
<protein>
    <recommendedName>
        <fullName evidence="1">VOC domain-containing protein</fullName>
    </recommendedName>
</protein>
<evidence type="ECO:0000259" key="1">
    <source>
        <dbReference type="PROSITE" id="PS51819"/>
    </source>
</evidence>
<dbReference type="Gene3D" id="3.10.180.10">
    <property type="entry name" value="2,3-Dihydroxybiphenyl 1,2-Dioxygenase, domain 1"/>
    <property type="match status" value="1"/>
</dbReference>
<dbReference type="InterPro" id="IPR052164">
    <property type="entry name" value="Anthracycline_SecMetBiosynth"/>
</dbReference>
<dbReference type="InterPro" id="IPR004360">
    <property type="entry name" value="Glyas_Fos-R_dOase_dom"/>
</dbReference>
<dbReference type="EMBL" id="FNOT01000014">
    <property type="protein sequence ID" value="SDY93354.1"/>
    <property type="molecule type" value="Genomic_DNA"/>
</dbReference>
<evidence type="ECO:0000313" key="3">
    <source>
        <dbReference type="Proteomes" id="UP000198921"/>
    </source>
</evidence>
<dbReference type="InterPro" id="IPR037523">
    <property type="entry name" value="VOC_core"/>
</dbReference>
<dbReference type="PANTHER" id="PTHR33993:SF1">
    <property type="entry name" value="GLYOXALASE FAMILY PROTEIN"/>
    <property type="match status" value="1"/>
</dbReference>
<dbReference type="STRING" id="1137993.SAMN05660209_04104"/>
<dbReference type="AlphaFoldDB" id="A0A1H3NWR3"/>
<dbReference type="Proteomes" id="UP000198921">
    <property type="component" value="Unassembled WGS sequence"/>
</dbReference>
<dbReference type="PROSITE" id="PS51819">
    <property type="entry name" value="VOC"/>
    <property type="match status" value="1"/>
</dbReference>
<name>A0A1H3NWR3_9ACTN</name>
<accession>A0A1H3NWR3</accession>
<proteinExistence type="predicted"/>
<keyword evidence="3" id="KW-1185">Reference proteome</keyword>
<organism evidence="2 3">
    <name type="scientific">Geodermatophilus africanus</name>
    <dbReference type="NCBI Taxonomy" id="1137993"/>
    <lineage>
        <taxon>Bacteria</taxon>
        <taxon>Bacillati</taxon>
        <taxon>Actinomycetota</taxon>
        <taxon>Actinomycetes</taxon>
        <taxon>Geodermatophilales</taxon>
        <taxon>Geodermatophilaceae</taxon>
        <taxon>Geodermatophilus</taxon>
    </lineage>
</organism>
<gene>
    <name evidence="2" type="ORF">SAMN05660209_04104</name>
</gene>
<dbReference type="PANTHER" id="PTHR33993">
    <property type="entry name" value="GLYOXALASE-RELATED"/>
    <property type="match status" value="1"/>
</dbReference>
<sequence length="127" mass="13464">MSGMAEPLEHRHHAIDYVELTVTDLAEAQRFYAEAFGWEFNDYGGQYAGIRDGSGGSGPEVGGLALGAEVRPGGPLVLLYSADLDQTLASVTSAGGRVVNGPYGFPGGRRFHFQDTSGNELGVWSEV</sequence>
<evidence type="ECO:0000313" key="2">
    <source>
        <dbReference type="EMBL" id="SDY93354.1"/>
    </source>
</evidence>
<dbReference type="SUPFAM" id="SSF54593">
    <property type="entry name" value="Glyoxalase/Bleomycin resistance protein/Dihydroxybiphenyl dioxygenase"/>
    <property type="match status" value="1"/>
</dbReference>
<reference evidence="3" key="1">
    <citation type="submission" date="2016-10" db="EMBL/GenBank/DDBJ databases">
        <authorList>
            <person name="Varghese N."/>
            <person name="Submissions S."/>
        </authorList>
    </citation>
    <scope>NUCLEOTIDE SEQUENCE [LARGE SCALE GENOMIC DNA]</scope>
    <source>
        <strain evidence="3">DSM 45422</strain>
    </source>
</reference>
<dbReference type="InterPro" id="IPR029068">
    <property type="entry name" value="Glyas_Bleomycin-R_OHBP_Dase"/>
</dbReference>
<dbReference type="CDD" id="cd07247">
    <property type="entry name" value="SgaA_N_like"/>
    <property type="match status" value="1"/>
</dbReference>